<dbReference type="EMBL" id="MT144129">
    <property type="protein sequence ID" value="QJA49303.1"/>
    <property type="molecule type" value="Genomic_DNA"/>
</dbReference>
<reference evidence="2" key="1">
    <citation type="submission" date="2020-03" db="EMBL/GenBank/DDBJ databases">
        <title>The deep terrestrial virosphere.</title>
        <authorList>
            <person name="Holmfeldt K."/>
            <person name="Nilsson E."/>
            <person name="Simone D."/>
            <person name="Lopez-Fernandez M."/>
            <person name="Wu X."/>
            <person name="de Brujin I."/>
            <person name="Lundin D."/>
            <person name="Andersson A."/>
            <person name="Bertilsson S."/>
            <person name="Dopson M."/>
        </authorList>
    </citation>
    <scope>NUCLEOTIDE SEQUENCE</scope>
    <source>
        <strain evidence="3">MM415A00702</strain>
        <strain evidence="4">MM415B02335</strain>
        <strain evidence="2">TM448A01288</strain>
        <strain evidence="5">TM448B02364</strain>
    </source>
</reference>
<dbReference type="AlphaFoldDB" id="A0A6H1ZMZ5"/>
<feature type="compositionally biased region" description="Gly residues" evidence="1">
    <location>
        <begin position="18"/>
        <end position="33"/>
    </location>
</feature>
<protein>
    <submittedName>
        <fullName evidence="2">Uncharacterized protein</fullName>
    </submittedName>
</protein>
<dbReference type="EMBL" id="MT142539">
    <property type="protein sequence ID" value="QJA84878.1"/>
    <property type="molecule type" value="Genomic_DNA"/>
</dbReference>
<proteinExistence type="predicted"/>
<evidence type="ECO:0000313" key="3">
    <source>
        <dbReference type="EMBL" id="QJA80507.1"/>
    </source>
</evidence>
<feature type="region of interest" description="Disordered" evidence="1">
    <location>
        <begin position="207"/>
        <end position="260"/>
    </location>
</feature>
<accession>A0A6H1ZMZ5</accession>
<dbReference type="EMBL" id="MT144907">
    <property type="protein sequence ID" value="QJI01222.1"/>
    <property type="molecule type" value="Genomic_DNA"/>
</dbReference>
<gene>
    <name evidence="3" type="ORF">MM415A00702_0006</name>
    <name evidence="4" type="ORF">MM415B02335_0004</name>
    <name evidence="2" type="ORF">TM448A01288_0015</name>
    <name evidence="5" type="ORF">TM448B02364_0004</name>
</gene>
<dbReference type="EMBL" id="MT142425">
    <property type="protein sequence ID" value="QJA80507.1"/>
    <property type="molecule type" value="Genomic_DNA"/>
</dbReference>
<evidence type="ECO:0000256" key="1">
    <source>
        <dbReference type="SAM" id="MobiDB-lite"/>
    </source>
</evidence>
<feature type="compositionally biased region" description="Basic and acidic residues" evidence="1">
    <location>
        <begin position="89"/>
        <end position="101"/>
    </location>
</feature>
<feature type="region of interest" description="Disordered" evidence="1">
    <location>
        <begin position="75"/>
        <end position="111"/>
    </location>
</feature>
<evidence type="ECO:0000313" key="5">
    <source>
        <dbReference type="EMBL" id="QJI01222.1"/>
    </source>
</evidence>
<name>A0A6H1ZMZ5_9ZZZZ</name>
<organism evidence="2">
    <name type="scientific">viral metagenome</name>
    <dbReference type="NCBI Taxonomy" id="1070528"/>
    <lineage>
        <taxon>unclassified sequences</taxon>
        <taxon>metagenomes</taxon>
        <taxon>organismal metagenomes</taxon>
    </lineage>
</organism>
<sequence>MAGEKEGGPVIDPNAAGAGPGGEGSAAAGTGGGAVQDQEITLNVGGKEVKLKTSDILDDRGVPFKQMTGELQRKLDEANSTLQQIQEQGGKREEEKVEEKVGQFIDPTDGKTYTEEDLNRMMMVGEGTKALRIVMNPKQVGRVVDQAISAREAKAETQRRYPDLKNPKSEFFVRTAMYMQSRGLFDHPAGLALASAAVAEDMRSEGKEFTTGTFGSPEAQRRSQNSGTVVRGREGSGLPSGSESELDDAGKAMATKLGVDPKKMAKRLENYLASKGQRRED</sequence>
<evidence type="ECO:0000313" key="2">
    <source>
        <dbReference type="EMBL" id="QJA49303.1"/>
    </source>
</evidence>
<feature type="region of interest" description="Disordered" evidence="1">
    <location>
        <begin position="1"/>
        <end position="33"/>
    </location>
</feature>
<evidence type="ECO:0000313" key="4">
    <source>
        <dbReference type="EMBL" id="QJA84878.1"/>
    </source>
</evidence>